<dbReference type="SUPFAM" id="SSF56112">
    <property type="entry name" value="Protein kinase-like (PK-like)"/>
    <property type="match status" value="3"/>
</dbReference>
<name>A0A2U1NAV2_ARTAN</name>
<dbReference type="InterPro" id="IPR011009">
    <property type="entry name" value="Kinase-like_dom_sf"/>
</dbReference>
<dbReference type="AlphaFoldDB" id="A0A2U1NAV2"/>
<dbReference type="InterPro" id="IPR000719">
    <property type="entry name" value="Prot_kinase_dom"/>
</dbReference>
<feature type="domain" description="Protein kinase" evidence="7">
    <location>
        <begin position="25"/>
        <end position="515"/>
    </location>
</feature>
<dbReference type="InterPro" id="IPR017441">
    <property type="entry name" value="Protein_kinase_ATP_BS"/>
</dbReference>
<keyword evidence="2" id="KW-0808">Transferase</keyword>
<dbReference type="Gene3D" id="1.10.510.10">
    <property type="entry name" value="Transferase(Phosphotransferase) domain 1"/>
    <property type="match status" value="3"/>
</dbReference>
<evidence type="ECO:0000259" key="7">
    <source>
        <dbReference type="PROSITE" id="PS50011"/>
    </source>
</evidence>
<evidence type="ECO:0000313" key="8">
    <source>
        <dbReference type="EMBL" id="PWA70644.1"/>
    </source>
</evidence>
<feature type="binding site" evidence="6">
    <location>
        <position position="56"/>
    </location>
    <ligand>
        <name>ATP</name>
        <dbReference type="ChEBI" id="CHEBI:30616"/>
    </ligand>
</feature>
<dbReference type="PROSITE" id="PS50011">
    <property type="entry name" value="PROTEIN_KINASE_DOM"/>
    <property type="match status" value="1"/>
</dbReference>
<evidence type="ECO:0000256" key="2">
    <source>
        <dbReference type="ARBA" id="ARBA00022679"/>
    </source>
</evidence>
<keyword evidence="1" id="KW-0723">Serine/threonine-protein kinase</keyword>
<dbReference type="STRING" id="35608.A0A2U1NAV2"/>
<dbReference type="Pfam" id="PF07714">
    <property type="entry name" value="PK_Tyr_Ser-Thr"/>
    <property type="match status" value="2"/>
</dbReference>
<comment type="caution">
    <text evidence="8">The sequence shown here is derived from an EMBL/GenBank/DDBJ whole genome shotgun (WGS) entry which is preliminary data.</text>
</comment>
<dbReference type="Proteomes" id="UP000245207">
    <property type="component" value="Unassembled WGS sequence"/>
</dbReference>
<dbReference type="EMBL" id="PKPP01003207">
    <property type="protein sequence ID" value="PWA70644.1"/>
    <property type="molecule type" value="Genomic_DNA"/>
</dbReference>
<dbReference type="OrthoDB" id="65481at2759"/>
<dbReference type="Pfam" id="PF00069">
    <property type="entry name" value="Pkinase"/>
    <property type="match status" value="1"/>
</dbReference>
<keyword evidence="5 6" id="KW-0067">ATP-binding</keyword>
<dbReference type="GO" id="GO:0004674">
    <property type="term" value="F:protein serine/threonine kinase activity"/>
    <property type="evidence" value="ECO:0007669"/>
    <property type="project" value="UniProtKB-KW"/>
</dbReference>
<accession>A0A2U1NAV2</accession>
<evidence type="ECO:0000256" key="4">
    <source>
        <dbReference type="ARBA" id="ARBA00022777"/>
    </source>
</evidence>
<dbReference type="FunFam" id="3.30.200.20:FF:000039">
    <property type="entry name" value="receptor-like protein kinase FERONIA"/>
    <property type="match status" value="1"/>
</dbReference>
<organism evidence="8 9">
    <name type="scientific">Artemisia annua</name>
    <name type="common">Sweet wormwood</name>
    <dbReference type="NCBI Taxonomy" id="35608"/>
    <lineage>
        <taxon>Eukaryota</taxon>
        <taxon>Viridiplantae</taxon>
        <taxon>Streptophyta</taxon>
        <taxon>Embryophyta</taxon>
        <taxon>Tracheophyta</taxon>
        <taxon>Spermatophyta</taxon>
        <taxon>Magnoliopsida</taxon>
        <taxon>eudicotyledons</taxon>
        <taxon>Gunneridae</taxon>
        <taxon>Pentapetalae</taxon>
        <taxon>asterids</taxon>
        <taxon>campanulids</taxon>
        <taxon>Asterales</taxon>
        <taxon>Asteraceae</taxon>
        <taxon>Asteroideae</taxon>
        <taxon>Anthemideae</taxon>
        <taxon>Artemisiinae</taxon>
        <taxon>Artemisia</taxon>
    </lineage>
</organism>
<evidence type="ECO:0000256" key="6">
    <source>
        <dbReference type="PROSITE-ProRule" id="PRU10141"/>
    </source>
</evidence>
<dbReference type="InterPro" id="IPR046959">
    <property type="entry name" value="PRK1-6/SRF4-like"/>
</dbReference>
<evidence type="ECO:0000313" key="9">
    <source>
        <dbReference type="Proteomes" id="UP000245207"/>
    </source>
</evidence>
<evidence type="ECO:0000256" key="1">
    <source>
        <dbReference type="ARBA" id="ARBA00022527"/>
    </source>
</evidence>
<evidence type="ECO:0000256" key="5">
    <source>
        <dbReference type="ARBA" id="ARBA00022840"/>
    </source>
</evidence>
<dbReference type="PANTHER" id="PTHR48007:SF67">
    <property type="entry name" value="POLLEN RECEPTOR-LIKE KINASE 1"/>
    <property type="match status" value="1"/>
</dbReference>
<dbReference type="GO" id="GO:0005524">
    <property type="term" value="F:ATP binding"/>
    <property type="evidence" value="ECO:0007669"/>
    <property type="project" value="UniProtKB-UniRule"/>
</dbReference>
<protein>
    <submittedName>
        <fullName evidence="8">Leucine-rich repeat protein kinase family protein</fullName>
    </submittedName>
</protein>
<dbReference type="Gene3D" id="3.30.200.20">
    <property type="entry name" value="Phosphorylase Kinase, domain 1"/>
    <property type="match status" value="2"/>
</dbReference>
<proteinExistence type="predicted"/>
<keyword evidence="9" id="KW-1185">Reference proteome</keyword>
<dbReference type="PANTHER" id="PTHR48007">
    <property type="entry name" value="LEUCINE-RICH REPEAT RECEPTOR-LIKE PROTEIN KINASE PXC1"/>
    <property type="match status" value="1"/>
</dbReference>
<dbReference type="PROSITE" id="PS00107">
    <property type="entry name" value="PROTEIN_KINASE_ATP"/>
    <property type="match status" value="1"/>
</dbReference>
<reference evidence="8 9" key="1">
    <citation type="journal article" date="2018" name="Mol. Plant">
        <title>The genome of Artemisia annua provides insight into the evolution of Asteraceae family and artemisinin biosynthesis.</title>
        <authorList>
            <person name="Shen Q."/>
            <person name="Zhang L."/>
            <person name="Liao Z."/>
            <person name="Wang S."/>
            <person name="Yan T."/>
            <person name="Shi P."/>
            <person name="Liu M."/>
            <person name="Fu X."/>
            <person name="Pan Q."/>
            <person name="Wang Y."/>
            <person name="Lv Z."/>
            <person name="Lu X."/>
            <person name="Zhang F."/>
            <person name="Jiang W."/>
            <person name="Ma Y."/>
            <person name="Chen M."/>
            <person name="Hao X."/>
            <person name="Li L."/>
            <person name="Tang Y."/>
            <person name="Lv G."/>
            <person name="Zhou Y."/>
            <person name="Sun X."/>
            <person name="Brodelius P.E."/>
            <person name="Rose J.K.C."/>
            <person name="Tang K."/>
        </authorList>
    </citation>
    <scope>NUCLEOTIDE SEQUENCE [LARGE SCALE GENOMIC DNA]</scope>
    <source>
        <strain evidence="9">cv. Huhao1</strain>
        <tissue evidence="8">Leaf</tissue>
    </source>
</reference>
<gene>
    <name evidence="8" type="ORF">CTI12_AA133180</name>
</gene>
<sequence length="676" mass="77628">MMPLIKTFEHLQIQLEAIKSATNSFDAANCIGSGGFGKVYKGELAHSKGKTMVALKRLDRIYGQGEAEFWKEVIMLSLYKHENIVSLLGFCDDSKEKILVYEYLSKGSLDLYLEKDDLTWVRRLRICIGAARGLAYLHSSVGTQQRDEINPNSLKAFASIAYQCLNRDRETRPLMTEIMRELEKALEYQGVKTHDHHQENYNIAYKASTNFHFMSARRERFGLEELLGAEAELSRRSSLGISYKAVLSKGPVVVKRFKLEVIKEGMNVDFHAHMMLLGSISHPNLLPYVAYYQEGMKKLLITDFAVNGSMASHLHVKPKDSEPGLDWPTRLKIIQGVARGLNYLHQQFPGLSLPHGHLSSLNVLLDSDFNPLLADYALAPIIEKKAAKAYMRAYKSPEFTKHKQRVMKKTDVWCLGILILETLTGKSPLNYLEQGKSTTEQEFVTWVNSLGREEWTNKVFDKGMKWAKNNEIEMIDLMVIGLHCCESDVTRRWSMRKVCEKIQGLRETENEEEYLPDSSEEYDFNPLLADYALAPIIEKKAAKAYMRAYKSPEFTKHKQRVMKKTDVWCLGILILETLTGKSPLNYLEQGKSTTEQEFVTWVNSLGREEWTNKVFDKGMKWAKNNEIEMIDLMVIGLHCCESDVTRRWSMRKVCEKIQGLRETENEEEYLPDSSEE</sequence>
<evidence type="ECO:0000256" key="3">
    <source>
        <dbReference type="ARBA" id="ARBA00022741"/>
    </source>
</evidence>
<keyword evidence="3 6" id="KW-0547">Nucleotide-binding</keyword>
<dbReference type="InterPro" id="IPR001245">
    <property type="entry name" value="Ser-Thr/Tyr_kinase_cat_dom"/>
</dbReference>
<keyword evidence="4 8" id="KW-0418">Kinase</keyword>